<dbReference type="PANTHER" id="PTHR13789">
    <property type="entry name" value="MONOOXYGENASE"/>
    <property type="match status" value="1"/>
</dbReference>
<evidence type="ECO:0000313" key="5">
    <source>
        <dbReference type="EMBL" id="UJO13107.1"/>
    </source>
</evidence>
<comment type="similarity">
    <text evidence="1">Belongs to the paxM FAD-dependent monooxygenase family.</text>
</comment>
<dbReference type="RefSeq" id="XP_047757473.1">
    <property type="nucleotide sequence ID" value="XM_047902548.1"/>
</dbReference>
<keyword evidence="3 5" id="KW-0503">Monooxygenase</keyword>
<dbReference type="Proteomes" id="UP000756132">
    <property type="component" value="Chromosome 2"/>
</dbReference>
<dbReference type="PANTHER" id="PTHR13789:SF236">
    <property type="entry name" value="MONOOXYGENASE, PUTATIVE (AFU_ORTHOLOGUE AFUA_6G12060)-RELATED"/>
    <property type="match status" value="1"/>
</dbReference>
<feature type="region of interest" description="Disordered" evidence="4">
    <location>
        <begin position="518"/>
        <end position="552"/>
    </location>
</feature>
<dbReference type="GeneID" id="71983278"/>
<reference evidence="5" key="1">
    <citation type="submission" date="2021-12" db="EMBL/GenBank/DDBJ databases">
        <authorList>
            <person name="Zaccaron A."/>
            <person name="Stergiopoulos I."/>
        </authorList>
    </citation>
    <scope>NUCLEOTIDE SEQUENCE</scope>
    <source>
        <strain evidence="5">Race5_Kim</strain>
    </source>
</reference>
<keyword evidence="6" id="KW-1185">Reference proteome</keyword>
<evidence type="ECO:0000313" key="6">
    <source>
        <dbReference type="Proteomes" id="UP000756132"/>
    </source>
</evidence>
<feature type="compositionally biased region" description="Polar residues" evidence="4">
    <location>
        <begin position="472"/>
        <end position="481"/>
    </location>
</feature>
<feature type="compositionally biased region" description="Basic and acidic residues" evidence="4">
    <location>
        <begin position="407"/>
        <end position="420"/>
    </location>
</feature>
<organism evidence="5 6">
    <name type="scientific">Passalora fulva</name>
    <name type="common">Tomato leaf mold</name>
    <name type="synonym">Cladosporium fulvum</name>
    <dbReference type="NCBI Taxonomy" id="5499"/>
    <lineage>
        <taxon>Eukaryota</taxon>
        <taxon>Fungi</taxon>
        <taxon>Dikarya</taxon>
        <taxon>Ascomycota</taxon>
        <taxon>Pezizomycotina</taxon>
        <taxon>Dothideomycetes</taxon>
        <taxon>Dothideomycetidae</taxon>
        <taxon>Mycosphaerellales</taxon>
        <taxon>Mycosphaerellaceae</taxon>
        <taxon>Fulvia</taxon>
    </lineage>
</organism>
<evidence type="ECO:0000256" key="2">
    <source>
        <dbReference type="ARBA" id="ARBA00023002"/>
    </source>
</evidence>
<evidence type="ECO:0000256" key="3">
    <source>
        <dbReference type="ARBA" id="ARBA00023033"/>
    </source>
</evidence>
<feature type="compositionally biased region" description="Low complexity" evidence="4">
    <location>
        <begin position="421"/>
        <end position="433"/>
    </location>
</feature>
<reference evidence="5" key="2">
    <citation type="journal article" date="2022" name="Microb. Genom.">
        <title>A chromosome-scale genome assembly of the tomato pathogen Cladosporium fulvum reveals a compartmentalized genome architecture and the presence of a dispensable chromosome.</title>
        <authorList>
            <person name="Zaccaron A.Z."/>
            <person name="Chen L.H."/>
            <person name="Samaras A."/>
            <person name="Stergiopoulos I."/>
        </authorList>
    </citation>
    <scope>NUCLEOTIDE SEQUENCE</scope>
    <source>
        <strain evidence="5">Race5_Kim</strain>
    </source>
</reference>
<gene>
    <name evidence="5" type="ORF">CLAFUR5_03400</name>
</gene>
<evidence type="ECO:0000256" key="1">
    <source>
        <dbReference type="ARBA" id="ARBA00007992"/>
    </source>
</evidence>
<dbReference type="Gene3D" id="3.50.50.60">
    <property type="entry name" value="FAD/NAD(P)-binding domain"/>
    <property type="match status" value="1"/>
</dbReference>
<dbReference type="KEGG" id="ffu:CLAFUR5_03400"/>
<dbReference type="EMBL" id="CP090164">
    <property type="protein sequence ID" value="UJO13107.1"/>
    <property type="molecule type" value="Genomic_DNA"/>
</dbReference>
<proteinExistence type="inferred from homology"/>
<feature type="region of interest" description="Disordered" evidence="4">
    <location>
        <begin position="327"/>
        <end position="495"/>
    </location>
</feature>
<accession>A0A9Q8L965</accession>
<feature type="compositionally biased region" description="Polar residues" evidence="4">
    <location>
        <begin position="448"/>
        <end position="460"/>
    </location>
</feature>
<dbReference type="GO" id="GO:0004497">
    <property type="term" value="F:monooxygenase activity"/>
    <property type="evidence" value="ECO:0007669"/>
    <property type="project" value="UniProtKB-KW"/>
</dbReference>
<evidence type="ECO:0000256" key="4">
    <source>
        <dbReference type="SAM" id="MobiDB-lite"/>
    </source>
</evidence>
<dbReference type="InterPro" id="IPR036188">
    <property type="entry name" value="FAD/NAD-bd_sf"/>
</dbReference>
<protein>
    <submittedName>
        <fullName evidence="5">Asperlicin C monooxygenase</fullName>
    </submittedName>
</protein>
<name>A0A9Q8L965_PASFU</name>
<keyword evidence="2" id="KW-0560">Oxidoreductase</keyword>
<sequence>MHKIVYNHDHAMAQGVDIRLAQQVSHQYFENDKEARVMSNGQRVVAHVVLAADGVRSKARDLVLGYHDKPKPSGYAVYSAWMSSEDIAKNDLTKDLVIHGDSHVCWIGPDIHFIAAAAVKRGKEILTYGATTPKHMLTRHIQAQALQEHHQQLLTNLEPHHNMAHSGILFDKKKNASFGRLHVGYRASHWTKVWYQPAPEAEVDDDGTVEIGLFKLSTGGATRREPMMGEVVWLPHFELKVFKSTKNAEKERLQMQYLYDAWRYLNEPDPHQVLQLEQELDDPFNRQWQSWFEDAKKWKSSKLRRRSKRRTARTVAVRSAGIDLDNVEVNSDTSEDSAYESEEDLFVRDKEPIGPPGSTGKRKAGGNGGGPPNKKSPNKSKSSPGDKAKPRGRASDQDVPISGGLGDMRDRGGLGGEKHLGGSLFGRLSFGSRTNLPGLDNDEDNDNASRGSRGSLTYDNRSPEPLPARRNGSASNTSTVGQREAGQAVLRDRFKHPAAAEAARARLHNGDLGESEAFNWAIRESSQLPENGSNGSQSNGQNGANGTGEHEG</sequence>
<dbReference type="OrthoDB" id="3649008at2759"/>
<dbReference type="AlphaFoldDB" id="A0A9Q8L965"/>
<dbReference type="InterPro" id="IPR050493">
    <property type="entry name" value="FAD-dep_Monooxygenase_BioMet"/>
</dbReference>
<dbReference type="SUPFAM" id="SSF51905">
    <property type="entry name" value="FAD/NAD(P)-binding domain"/>
    <property type="match status" value="1"/>
</dbReference>
<feature type="compositionally biased region" description="Basic and acidic residues" evidence="4">
    <location>
        <begin position="384"/>
        <end position="396"/>
    </location>
</feature>
<feature type="compositionally biased region" description="Acidic residues" evidence="4">
    <location>
        <begin position="333"/>
        <end position="344"/>
    </location>
</feature>
<feature type="compositionally biased region" description="Low complexity" evidence="4">
    <location>
        <begin position="372"/>
        <end position="383"/>
    </location>
</feature>
<feature type="compositionally biased region" description="Low complexity" evidence="4">
    <location>
        <begin position="531"/>
        <end position="544"/>
    </location>
</feature>